<dbReference type="SUPFAM" id="SSF69349">
    <property type="entry name" value="Phage fibre proteins"/>
    <property type="match status" value="1"/>
</dbReference>
<name>A0A8S5S6M6_9CAUD</name>
<proteinExistence type="predicted"/>
<accession>A0A8S5S6M6</accession>
<organism evidence="1">
    <name type="scientific">Siphoviridae sp. ctAFE3</name>
    <dbReference type="NCBI Taxonomy" id="2827796"/>
    <lineage>
        <taxon>Viruses</taxon>
        <taxon>Duplodnaviria</taxon>
        <taxon>Heunggongvirae</taxon>
        <taxon>Uroviricota</taxon>
        <taxon>Caudoviricetes</taxon>
    </lineage>
</organism>
<sequence length="44" mass="5051">MTEVIPVRVQHKRMDLSDWNNSEIILLNGEIGIDDRSNTRESPA</sequence>
<evidence type="ECO:0000313" key="1">
    <source>
        <dbReference type="EMBL" id="DAF46700.1"/>
    </source>
</evidence>
<dbReference type="EMBL" id="BK032542">
    <property type="protein sequence ID" value="DAF46700.1"/>
    <property type="molecule type" value="Genomic_DNA"/>
</dbReference>
<reference evidence="1" key="1">
    <citation type="journal article" date="2021" name="Proc. Natl. Acad. Sci. U.S.A.">
        <title>A Catalog of Tens of Thousands of Viruses from Human Metagenomes Reveals Hidden Associations with Chronic Diseases.</title>
        <authorList>
            <person name="Tisza M.J."/>
            <person name="Buck C.B."/>
        </authorList>
    </citation>
    <scope>NUCLEOTIDE SEQUENCE</scope>
    <source>
        <strain evidence="1">CtAFE3</strain>
    </source>
</reference>
<protein>
    <submittedName>
        <fullName evidence="1">Major tropism determinant</fullName>
    </submittedName>
</protein>